<dbReference type="EMBL" id="BIMW01000176">
    <property type="protein sequence ID" value="GCE96254.1"/>
    <property type="molecule type" value="Genomic_DNA"/>
</dbReference>
<dbReference type="RefSeq" id="WP_006618719.1">
    <property type="nucleotide sequence ID" value="NZ_BIMW01000176.1"/>
</dbReference>
<comment type="caution">
    <text evidence="1">The sequence shown here is derived from an EMBL/GenBank/DDBJ whole genome shotgun (WGS) entry which is preliminary data.</text>
</comment>
<dbReference type="Proteomes" id="UP000326169">
    <property type="component" value="Unassembled WGS sequence"/>
</dbReference>
<proteinExistence type="predicted"/>
<evidence type="ECO:0000313" key="2">
    <source>
        <dbReference type="Proteomes" id="UP000326169"/>
    </source>
</evidence>
<gene>
    <name evidence="1" type="ORF">NIES46_43230</name>
</gene>
<accession>A0A5M3T9V4</accession>
<protein>
    <recommendedName>
        <fullName evidence="3">Nif11 domain-containing protein</fullName>
    </recommendedName>
</protein>
<dbReference type="GeneID" id="301685084"/>
<evidence type="ECO:0000313" key="1">
    <source>
        <dbReference type="EMBL" id="GCE96254.1"/>
    </source>
</evidence>
<keyword evidence="2" id="KW-1185">Reference proteome</keyword>
<organism evidence="1 2">
    <name type="scientific">Limnospira platensis NIES-46</name>
    <dbReference type="NCBI Taxonomy" id="1236695"/>
    <lineage>
        <taxon>Bacteria</taxon>
        <taxon>Bacillati</taxon>
        <taxon>Cyanobacteriota</taxon>
        <taxon>Cyanophyceae</taxon>
        <taxon>Oscillatoriophycideae</taxon>
        <taxon>Oscillatoriales</taxon>
        <taxon>Sirenicapillariaceae</taxon>
        <taxon>Limnospira</taxon>
    </lineage>
</organism>
<name>A0A5M3T9V4_LIMPL</name>
<evidence type="ECO:0008006" key="3">
    <source>
        <dbReference type="Google" id="ProtNLM"/>
    </source>
</evidence>
<sequence>MSNSPRLQGTDLVNCAKSSAKQGLEEAARNCGYGEDIEAFQSSLKKACHDMGIKNIETLSDLITDRQKIVQQGGVEIAPDSASSL</sequence>
<reference evidence="1 2" key="1">
    <citation type="journal article" date="2019" name="J Genomics">
        <title>The Draft Genome of a Hydrogen-producing Cyanobacterium, Arthrospira platensis NIES-46.</title>
        <authorList>
            <person name="Suzuki S."/>
            <person name="Yamaguchi H."/>
            <person name="Kawachi M."/>
        </authorList>
    </citation>
    <scope>NUCLEOTIDE SEQUENCE [LARGE SCALE GENOMIC DNA]</scope>
    <source>
        <strain evidence="1 2">NIES-46</strain>
    </source>
</reference>